<reference evidence="1 2" key="1">
    <citation type="submission" date="2022-08" db="EMBL/GenBank/DDBJ databases">
        <title>Aerococcaceae sp. nov isolated from spoiled eye mask.</title>
        <authorList>
            <person name="Zhou G."/>
            <person name="Xie X.-B."/>
            <person name="Shi Q.-S."/>
            <person name="Wang Y.-S."/>
            <person name="Wen X."/>
            <person name="Peng H."/>
            <person name="Yang X.-J."/>
            <person name="Tao H.-B."/>
            <person name="Huang X.-M."/>
        </authorList>
    </citation>
    <scope>NUCLEOTIDE SEQUENCE [LARGE SCALE GENOMIC DNA]</scope>
    <source>
        <strain evidence="2">DM20194951</strain>
    </source>
</reference>
<accession>A0ABY5P3Z7</accession>
<dbReference type="RefSeq" id="WP_313792771.1">
    <property type="nucleotide sequence ID" value="NZ_CP102453.1"/>
</dbReference>
<protein>
    <submittedName>
        <fullName evidence="1">DUF1643 domain-containing protein</fullName>
    </submittedName>
</protein>
<proteinExistence type="predicted"/>
<dbReference type="InterPro" id="IPR012441">
    <property type="entry name" value="DUF1643"/>
</dbReference>
<organism evidence="1 2">
    <name type="scientific">Fundicoccus culcitae</name>
    <dbReference type="NCBI Taxonomy" id="2969821"/>
    <lineage>
        <taxon>Bacteria</taxon>
        <taxon>Bacillati</taxon>
        <taxon>Bacillota</taxon>
        <taxon>Bacilli</taxon>
        <taxon>Lactobacillales</taxon>
        <taxon>Aerococcaceae</taxon>
        <taxon>Fundicoccus</taxon>
    </lineage>
</organism>
<dbReference type="EMBL" id="CP102453">
    <property type="protein sequence ID" value="UUX33269.1"/>
    <property type="molecule type" value="Genomic_DNA"/>
</dbReference>
<keyword evidence="2" id="KW-1185">Reference proteome</keyword>
<dbReference type="Proteomes" id="UP001315967">
    <property type="component" value="Chromosome"/>
</dbReference>
<dbReference type="Pfam" id="PF07799">
    <property type="entry name" value="DUF1643"/>
    <property type="match status" value="1"/>
</dbReference>
<gene>
    <name evidence="1" type="ORF">NRE15_10180</name>
</gene>
<sequence>MKELTTLITVKTIEEDDGSHRYVLERIWDPKQPKVTIITLYPSISELVITDLTTMHMTNSIHKLGFGGFFSVNLFSKPRFPEFPKNGKHTYNFKTATNKSNDEQILACCKDSNLIILAYGSLPEKNKQVKQRLKQLLALLKKEDLSEKVKVLTDSNKLKCYHPLSPKVQKNWVLVDSQL</sequence>
<evidence type="ECO:0000313" key="1">
    <source>
        <dbReference type="EMBL" id="UUX33269.1"/>
    </source>
</evidence>
<name>A0ABY5P3Z7_9LACT</name>
<evidence type="ECO:0000313" key="2">
    <source>
        <dbReference type="Proteomes" id="UP001315967"/>
    </source>
</evidence>